<keyword evidence="5 14" id="KW-0808">Transferase</keyword>
<dbReference type="InterPro" id="IPR011126">
    <property type="entry name" value="Hpr_kin/Pase_Hpr_N"/>
</dbReference>
<keyword evidence="8 14" id="KW-0418">Kinase</keyword>
<dbReference type="GO" id="GO:0006109">
    <property type="term" value="P:regulation of carbohydrate metabolic process"/>
    <property type="evidence" value="ECO:0007669"/>
    <property type="project" value="UniProtKB-UniRule"/>
</dbReference>
<feature type="domain" description="HPr(Ser) kinase/phosphorylase N-terminal" evidence="15">
    <location>
        <begin position="4"/>
        <end position="126"/>
    </location>
</feature>
<evidence type="ECO:0000256" key="6">
    <source>
        <dbReference type="ARBA" id="ARBA00022723"/>
    </source>
</evidence>
<feature type="region of interest" description="Important for the catalytic mechanism of both phosphorylation and dephosphorylation" evidence="14">
    <location>
        <begin position="200"/>
        <end position="209"/>
    </location>
</feature>
<comment type="catalytic activity">
    <reaction evidence="13 14">
        <text>[HPr protein]-O-phospho-L-serine + phosphate + H(+) = [HPr protein]-L-serine + diphosphate</text>
        <dbReference type="Rhea" id="RHEA:46604"/>
        <dbReference type="Rhea" id="RHEA-COMP:11602"/>
        <dbReference type="Rhea" id="RHEA-COMP:11603"/>
        <dbReference type="ChEBI" id="CHEBI:15378"/>
        <dbReference type="ChEBI" id="CHEBI:29999"/>
        <dbReference type="ChEBI" id="CHEBI:33019"/>
        <dbReference type="ChEBI" id="CHEBI:43474"/>
        <dbReference type="ChEBI" id="CHEBI:83421"/>
    </reaction>
</comment>
<evidence type="ECO:0000313" key="17">
    <source>
        <dbReference type="EMBL" id="SHI93917.1"/>
    </source>
</evidence>
<comment type="similarity">
    <text evidence="3 14">Belongs to the HPrK/P family.</text>
</comment>
<feature type="binding site" evidence="14">
    <location>
        <position position="160"/>
    </location>
    <ligand>
        <name>Mg(2+)</name>
        <dbReference type="ChEBI" id="CHEBI:18420"/>
    </ligand>
</feature>
<evidence type="ECO:0000256" key="3">
    <source>
        <dbReference type="ARBA" id="ARBA00006883"/>
    </source>
</evidence>
<sequence>MKLISIREIVEGLDLEVIFMPEGREAHVQNADLIRPGLQLAGYFDMFSYERIQVIGKTESNYISTLSGGIKINRLNKIFAYPIPAVIVGNGMEVDPTMVYCAKKHGRALLRSPERTTKLIRDLGIFIEDKLAPEKTIHGVLMEVYGVGVLIRGQSGIGKSETALELIKKGHRLIADDAVIMRMIDNSIECTSPPLTRHLLEIRGVGIIDIKYMYGVGSVKIKQKLGLILDLEEWDQKQIYDRLGFDSEYENIFGVDIPKSRIPVRIGRNTSMIVEVAAMNLRQKLLGYSIEEEYNKRFMDNINSGNM</sequence>
<dbReference type="Proteomes" id="UP000184052">
    <property type="component" value="Unassembled WGS sequence"/>
</dbReference>
<comment type="subunit">
    <text evidence="14">Homohexamer.</text>
</comment>
<dbReference type="InterPro" id="IPR027417">
    <property type="entry name" value="P-loop_NTPase"/>
</dbReference>
<evidence type="ECO:0000256" key="7">
    <source>
        <dbReference type="ARBA" id="ARBA00022741"/>
    </source>
</evidence>
<evidence type="ECO:0000256" key="11">
    <source>
        <dbReference type="ARBA" id="ARBA00023268"/>
    </source>
</evidence>
<comment type="domain">
    <text evidence="14">The Walker A ATP-binding motif also binds Pi and PPi.</text>
</comment>
<evidence type="ECO:0000256" key="13">
    <source>
        <dbReference type="ARBA" id="ARBA00047657"/>
    </source>
</evidence>
<name>A0A1M6F876_9FIRM</name>
<dbReference type="AlphaFoldDB" id="A0A1M6F876"/>
<keyword evidence="4 14" id="KW-0723">Serine/threonine-protein kinase</keyword>
<feature type="active site" description="Proton acceptor; for phosphorylation activity. Proton donor; for dephosphorylation activity" evidence="14">
    <location>
        <position position="177"/>
    </location>
</feature>
<evidence type="ECO:0000259" key="15">
    <source>
        <dbReference type="Pfam" id="PF02603"/>
    </source>
</evidence>
<dbReference type="SUPFAM" id="SSF53795">
    <property type="entry name" value="PEP carboxykinase-like"/>
    <property type="match status" value="1"/>
</dbReference>
<evidence type="ECO:0000259" key="16">
    <source>
        <dbReference type="Pfam" id="PF07475"/>
    </source>
</evidence>
<keyword evidence="7 14" id="KW-0547">Nucleotide-binding</keyword>
<comment type="catalytic activity">
    <reaction evidence="1 14">
        <text>[HPr protein]-L-serine + ATP = [HPr protein]-O-phospho-L-serine + ADP + H(+)</text>
        <dbReference type="Rhea" id="RHEA:46600"/>
        <dbReference type="Rhea" id="RHEA-COMP:11602"/>
        <dbReference type="Rhea" id="RHEA-COMP:11603"/>
        <dbReference type="ChEBI" id="CHEBI:15378"/>
        <dbReference type="ChEBI" id="CHEBI:29999"/>
        <dbReference type="ChEBI" id="CHEBI:30616"/>
        <dbReference type="ChEBI" id="CHEBI:83421"/>
        <dbReference type="ChEBI" id="CHEBI:456216"/>
    </reaction>
</comment>
<dbReference type="PANTHER" id="PTHR30305">
    <property type="entry name" value="PROTEIN YJDM-RELATED"/>
    <property type="match status" value="1"/>
</dbReference>
<evidence type="ECO:0000256" key="9">
    <source>
        <dbReference type="ARBA" id="ARBA00022840"/>
    </source>
</evidence>
<gene>
    <name evidence="14" type="primary">hprK</name>
    <name evidence="17" type="ORF">SAMN02745751_01388</name>
</gene>
<keyword evidence="6 14" id="KW-0479">Metal-binding</keyword>
<dbReference type="InterPro" id="IPR011104">
    <property type="entry name" value="Hpr_kin/Pase_C"/>
</dbReference>
<dbReference type="HAMAP" id="MF_01249">
    <property type="entry name" value="HPr_kinase"/>
    <property type="match status" value="1"/>
</dbReference>
<evidence type="ECO:0000256" key="5">
    <source>
        <dbReference type="ARBA" id="ARBA00022679"/>
    </source>
</evidence>
<feature type="domain" description="HPr kinase/phosphorylase C-terminal" evidence="16">
    <location>
        <begin position="130"/>
        <end position="297"/>
    </location>
</feature>
<dbReference type="InterPro" id="IPR028979">
    <property type="entry name" value="Ser_kin/Pase_Hpr-like_N_sf"/>
</dbReference>
<dbReference type="EMBL" id="FQZL01000008">
    <property type="protein sequence ID" value="SHI93917.1"/>
    <property type="molecule type" value="Genomic_DNA"/>
</dbReference>
<keyword evidence="9 14" id="KW-0067">ATP-binding</keyword>
<dbReference type="GO" id="GO:0000287">
    <property type="term" value="F:magnesium ion binding"/>
    <property type="evidence" value="ECO:0007669"/>
    <property type="project" value="UniProtKB-UniRule"/>
</dbReference>
<dbReference type="NCBIfam" id="TIGR00679">
    <property type="entry name" value="hpr-ser"/>
    <property type="match status" value="1"/>
</dbReference>
<feature type="binding site" evidence="14">
    <location>
        <position position="201"/>
    </location>
    <ligand>
        <name>Mg(2+)</name>
        <dbReference type="ChEBI" id="CHEBI:18420"/>
    </ligand>
</feature>
<dbReference type="PANTHER" id="PTHR30305:SF1">
    <property type="entry name" value="HPR KINASE_PHOSPHORYLASE"/>
    <property type="match status" value="1"/>
</dbReference>
<protein>
    <recommendedName>
        <fullName evidence="14">HPr kinase/phosphorylase</fullName>
        <shortName evidence="14">HPrK/P</shortName>
        <ecNumber evidence="14">2.7.11.-</ecNumber>
        <ecNumber evidence="14">2.7.4.-</ecNumber>
    </recommendedName>
    <alternativeName>
        <fullName evidence="14">HPr(Ser) kinase/phosphorylase</fullName>
    </alternativeName>
</protein>
<dbReference type="SUPFAM" id="SSF75138">
    <property type="entry name" value="HprK N-terminal domain-like"/>
    <property type="match status" value="1"/>
</dbReference>
<feature type="active site" evidence="14">
    <location>
        <position position="242"/>
    </location>
</feature>
<dbReference type="GO" id="GO:0005524">
    <property type="term" value="F:ATP binding"/>
    <property type="evidence" value="ECO:0007669"/>
    <property type="project" value="UniProtKB-UniRule"/>
</dbReference>
<comment type="cofactor">
    <cofactor evidence="2 14">
        <name>Mg(2+)</name>
        <dbReference type="ChEBI" id="CHEBI:18420"/>
    </cofactor>
</comment>
<accession>A0A1M6F876</accession>
<dbReference type="Gene3D" id="3.40.50.300">
    <property type="entry name" value="P-loop containing nucleotide triphosphate hydrolases"/>
    <property type="match status" value="1"/>
</dbReference>
<keyword evidence="10 14" id="KW-0460">Magnesium</keyword>
<comment type="miscellaneous">
    <text evidence="14">Both phosphorylation and phosphorolysis are carried out by the same active site and suggest a common mechanism for both reactions.</text>
</comment>
<dbReference type="STRING" id="1121476.SAMN02745751_01388"/>
<evidence type="ECO:0000256" key="8">
    <source>
        <dbReference type="ARBA" id="ARBA00022777"/>
    </source>
</evidence>
<evidence type="ECO:0000313" key="18">
    <source>
        <dbReference type="Proteomes" id="UP000184052"/>
    </source>
</evidence>
<feature type="region of interest" description="Important for the catalytic mechanism of dephosphorylation" evidence="14">
    <location>
        <begin position="263"/>
        <end position="268"/>
    </location>
</feature>
<dbReference type="GO" id="GO:0004712">
    <property type="term" value="F:protein serine/threonine/tyrosine kinase activity"/>
    <property type="evidence" value="ECO:0007669"/>
    <property type="project" value="UniProtKB-UniRule"/>
</dbReference>
<dbReference type="Gene3D" id="3.40.1390.20">
    <property type="entry name" value="HprK N-terminal domain-like"/>
    <property type="match status" value="1"/>
</dbReference>
<evidence type="ECO:0000256" key="4">
    <source>
        <dbReference type="ARBA" id="ARBA00022527"/>
    </source>
</evidence>
<evidence type="ECO:0000256" key="14">
    <source>
        <dbReference type="HAMAP-Rule" id="MF_01249"/>
    </source>
</evidence>
<dbReference type="FunFam" id="3.40.50.300:FF:000174">
    <property type="entry name" value="HPr kinase/phosphorylase"/>
    <property type="match status" value="1"/>
</dbReference>
<comment type="function">
    <text evidence="14">Catalyzes the ATP- as well as the pyrophosphate-dependent phosphorylation of a specific serine residue in HPr, a phosphocarrier protein of the phosphoenolpyruvate-dependent sugar phosphotransferase system (PTS). HprK/P also catalyzes the pyrophosphate-producing, inorganic phosphate-dependent dephosphorylation (phosphorolysis) of seryl-phosphorylated HPr (P-Ser-HPr). The two antagonistic activities of HprK/P are regulated by several intracellular metabolites, which change their concentration in response to the absence or presence of rapidly metabolisable carbon sources (glucose, fructose, etc.) in the growth medium. Therefore, by controlling the phosphorylation state of HPr, HPrK/P is a sensor enzyme that plays a major role in the regulation of carbon metabolism and sugar transport: it mediates carbon catabolite repression (CCR), and regulates PTS-catalyzed carbohydrate uptake and inducer exclusion.</text>
</comment>
<evidence type="ECO:0000256" key="1">
    <source>
        <dbReference type="ARBA" id="ARBA00001120"/>
    </source>
</evidence>
<keyword evidence="12 14" id="KW-0119">Carbohydrate metabolism</keyword>
<dbReference type="EC" id="2.7.11.-" evidence="14"/>
<dbReference type="OrthoDB" id="9778803at2"/>
<dbReference type="InterPro" id="IPR003755">
    <property type="entry name" value="HPr(Ser)_kin/Pase"/>
</dbReference>
<dbReference type="RefSeq" id="WP_073048857.1">
    <property type="nucleotide sequence ID" value="NZ_FQZL01000008.1"/>
</dbReference>
<dbReference type="CDD" id="cd01918">
    <property type="entry name" value="HprK_C"/>
    <property type="match status" value="1"/>
</dbReference>
<dbReference type="Pfam" id="PF07475">
    <property type="entry name" value="Hpr_kinase_C"/>
    <property type="match status" value="1"/>
</dbReference>
<keyword evidence="11 14" id="KW-0511">Multifunctional enzyme</keyword>
<dbReference type="Pfam" id="PF02603">
    <property type="entry name" value="Hpr_kinase_N"/>
    <property type="match status" value="1"/>
</dbReference>
<feature type="active site" evidence="14">
    <location>
        <position position="159"/>
    </location>
</feature>
<dbReference type="GO" id="GO:0004674">
    <property type="term" value="F:protein serine/threonine kinase activity"/>
    <property type="evidence" value="ECO:0007669"/>
    <property type="project" value="UniProtKB-KW"/>
</dbReference>
<organism evidence="17 18">
    <name type="scientific">Dethiosulfatibacter aminovorans DSM 17477</name>
    <dbReference type="NCBI Taxonomy" id="1121476"/>
    <lineage>
        <taxon>Bacteria</taxon>
        <taxon>Bacillati</taxon>
        <taxon>Bacillota</taxon>
        <taxon>Tissierellia</taxon>
        <taxon>Dethiosulfatibacter</taxon>
    </lineage>
</organism>
<feature type="binding site" evidence="14">
    <location>
        <begin position="153"/>
        <end position="160"/>
    </location>
    <ligand>
        <name>ATP</name>
        <dbReference type="ChEBI" id="CHEBI:30616"/>
    </ligand>
</feature>
<dbReference type="GO" id="GO:0000155">
    <property type="term" value="F:phosphorelay sensor kinase activity"/>
    <property type="evidence" value="ECO:0007669"/>
    <property type="project" value="InterPro"/>
</dbReference>
<proteinExistence type="inferred from homology"/>
<evidence type="ECO:0000256" key="12">
    <source>
        <dbReference type="ARBA" id="ARBA00023277"/>
    </source>
</evidence>
<evidence type="ECO:0000256" key="2">
    <source>
        <dbReference type="ARBA" id="ARBA00001946"/>
    </source>
</evidence>
<reference evidence="17 18" key="1">
    <citation type="submission" date="2016-11" db="EMBL/GenBank/DDBJ databases">
        <authorList>
            <person name="Jaros S."/>
            <person name="Januszkiewicz K."/>
            <person name="Wedrychowicz H."/>
        </authorList>
    </citation>
    <scope>NUCLEOTIDE SEQUENCE [LARGE SCALE GENOMIC DNA]</scope>
    <source>
        <strain evidence="17 18">DSM 17477</strain>
    </source>
</reference>
<feature type="active site" evidence="14">
    <location>
        <position position="138"/>
    </location>
</feature>
<dbReference type="EC" id="2.7.4.-" evidence="14"/>
<evidence type="ECO:0000256" key="10">
    <source>
        <dbReference type="ARBA" id="ARBA00022842"/>
    </source>
</evidence>
<keyword evidence="18" id="KW-1185">Reference proteome</keyword>